<keyword evidence="2" id="KW-1185">Reference proteome</keyword>
<name>A0AC61R7J3_9FIRM</name>
<organism evidence="1 2">
    <name type="scientific">Dubosiella muris</name>
    <dbReference type="NCBI Taxonomy" id="3038133"/>
    <lineage>
        <taxon>Bacteria</taxon>
        <taxon>Bacillati</taxon>
        <taxon>Bacillota</taxon>
        <taxon>Erysipelotrichia</taxon>
        <taxon>Erysipelotrichales</taxon>
        <taxon>Erysipelotrichaceae</taxon>
        <taxon>Dubosiella</taxon>
    </lineage>
</organism>
<protein>
    <submittedName>
        <fullName evidence="1">ROK family protein</fullName>
    </submittedName>
</protein>
<accession>A0AC61R7J3</accession>
<comment type="caution">
    <text evidence="1">The sequence shown here is derived from an EMBL/GenBank/DDBJ whole genome shotgun (WGS) entry which is preliminary data.</text>
</comment>
<dbReference type="EMBL" id="SRYG01000014">
    <property type="protein sequence ID" value="TGY65657.1"/>
    <property type="molecule type" value="Genomic_DNA"/>
</dbReference>
<reference evidence="1" key="1">
    <citation type="submission" date="2019-04" db="EMBL/GenBank/DDBJ databases">
        <title>Microbes associate with the intestines of laboratory mice.</title>
        <authorList>
            <person name="Navarre W."/>
            <person name="Wong E."/>
            <person name="Huang K."/>
            <person name="Tropini C."/>
            <person name="Ng K."/>
            <person name="Yu B."/>
        </authorList>
    </citation>
    <scope>NUCLEOTIDE SEQUENCE</scope>
    <source>
        <strain evidence="1">NM09_H32</strain>
    </source>
</reference>
<evidence type="ECO:0000313" key="2">
    <source>
        <dbReference type="Proteomes" id="UP000308836"/>
    </source>
</evidence>
<sequence>MEEKKRNVEFIDFDFRAWIQNQPQKEYDLVVEDDDHYRLLTKYGRAEINFYPNEIVEISITSFKDNEPKYYLHFQLKDEEHTKTLFYEMEQALETLESERKIKVLLSCSSGFTTSFFASRLTEAADTLDLDYTFDAVSYFDLYDQAENYDIVLLAPQIGYMLKKLSTSMPNKLILQIPTAVFASYDAMSALEFIQTNLRRRCEKHKKKKKKEASVCRCAQQEKVVLSLAELYDGNKVTLFFRVYDRGTIMLDDVVIKADFNSIPLWDTIDYCLSQYPQIELITIAFPGEVNEQGVVNHVQRDLRDYPLGEEVQARYGMPAMIVNNVNAAVVGYGVEHPEYKNITFHSQPYGKPMGGQGNLVNGTLVTGLSGIGGELKYFLGRMQFSDDPRRLARTEQGQIELVINALLPTIALLGPEVVVLRTPMVNDMQSLEKRLANFIPAPSIPKLEFISDVNELIFEGSLQLCGQWRQKQLEVSPVESASLQYAA</sequence>
<proteinExistence type="predicted"/>
<gene>
    <name evidence="1" type="ORF">E5336_07450</name>
</gene>
<evidence type="ECO:0000313" key="1">
    <source>
        <dbReference type="EMBL" id="TGY65657.1"/>
    </source>
</evidence>
<dbReference type="Proteomes" id="UP000308836">
    <property type="component" value="Unassembled WGS sequence"/>
</dbReference>